<dbReference type="AlphaFoldDB" id="A0A7E4UQA3"/>
<name>A0A7E4UQA3_PANRE</name>
<organism evidence="2 3">
    <name type="scientific">Panagrellus redivivus</name>
    <name type="common">Microworm</name>
    <dbReference type="NCBI Taxonomy" id="6233"/>
    <lineage>
        <taxon>Eukaryota</taxon>
        <taxon>Metazoa</taxon>
        <taxon>Ecdysozoa</taxon>
        <taxon>Nematoda</taxon>
        <taxon>Chromadorea</taxon>
        <taxon>Rhabditida</taxon>
        <taxon>Tylenchina</taxon>
        <taxon>Panagrolaimomorpha</taxon>
        <taxon>Panagrolaimoidea</taxon>
        <taxon>Panagrolaimidae</taxon>
        <taxon>Panagrellus</taxon>
    </lineage>
</organism>
<reference evidence="2" key="1">
    <citation type="journal article" date="2013" name="Genetics">
        <title>The draft genome and transcriptome of Panagrellus redivivus are shaped by the harsh demands of a free-living lifestyle.</title>
        <authorList>
            <person name="Srinivasan J."/>
            <person name="Dillman A.R."/>
            <person name="Macchietto M.G."/>
            <person name="Heikkinen L."/>
            <person name="Lakso M."/>
            <person name="Fracchia K.M."/>
            <person name="Antoshechkin I."/>
            <person name="Mortazavi A."/>
            <person name="Wong G."/>
            <person name="Sternberg P.W."/>
        </authorList>
    </citation>
    <scope>NUCLEOTIDE SEQUENCE [LARGE SCALE GENOMIC DNA]</scope>
    <source>
        <strain evidence="2">MT8872</strain>
    </source>
</reference>
<feature type="domain" description="Methyltransferase FkbM" evidence="1">
    <location>
        <begin position="87"/>
        <end position="228"/>
    </location>
</feature>
<sequence length="284" mass="32348">MFKEVDPPVNMTKFREIRPVSPPQISTDSIFNCLIEKFKNGDSFAAAIKWLNLQSEVKECRKPADKAIIADAFVGEEPKFFIPGPAPSFEYTMMTLGVGHNIDAEKKILQKYQKCSNYVAVDPTSEFNEKLVTDVGGHFLEMTVGAKDDVSLANVLNVQGTAYRPLNKTKTSLQNVIKLAKMEKVDLLLIDIEGAEFDILDSFIEFPKNYSNICQFNIEIHSPWTNGVREANIIYTLSRLTRQKQYLLFNAETIQIGKEVFNRCFFINVKEPYCVKKYYPSIVE</sequence>
<reference evidence="3" key="2">
    <citation type="submission" date="2020-10" db="UniProtKB">
        <authorList>
            <consortium name="WormBaseParasite"/>
        </authorList>
    </citation>
    <scope>IDENTIFICATION</scope>
</reference>
<dbReference type="Pfam" id="PF05050">
    <property type="entry name" value="Methyltransf_21"/>
    <property type="match status" value="1"/>
</dbReference>
<dbReference type="PANTHER" id="PTHR22989">
    <property type="entry name" value="UNCHARACTERIZED DUF13 C.ELEGANS"/>
    <property type="match status" value="1"/>
</dbReference>
<dbReference type="Proteomes" id="UP000492821">
    <property type="component" value="Unassembled WGS sequence"/>
</dbReference>
<evidence type="ECO:0000313" key="2">
    <source>
        <dbReference type="Proteomes" id="UP000492821"/>
    </source>
</evidence>
<evidence type="ECO:0000259" key="1">
    <source>
        <dbReference type="Pfam" id="PF05050"/>
    </source>
</evidence>
<dbReference type="InterPro" id="IPR006342">
    <property type="entry name" value="FkbM_mtfrase"/>
</dbReference>
<keyword evidence="2" id="KW-1185">Reference proteome</keyword>
<evidence type="ECO:0000313" key="3">
    <source>
        <dbReference type="WBParaSite" id="Pan_g11517.t1"/>
    </source>
</evidence>
<dbReference type="WBParaSite" id="Pan_g11517.t1">
    <property type="protein sequence ID" value="Pan_g11517.t1"/>
    <property type="gene ID" value="Pan_g11517"/>
</dbReference>
<proteinExistence type="predicted"/>
<protein>
    <submittedName>
        <fullName evidence="3">Methyltransf_21 domain-containing protein</fullName>
    </submittedName>
</protein>
<dbReference type="PANTHER" id="PTHR22989:SF20">
    <property type="entry name" value="USP DOMAIN-CONTAINING PROTEIN"/>
    <property type="match status" value="1"/>
</dbReference>
<accession>A0A7E4UQA3</accession>